<dbReference type="EMBL" id="CAXITT010001440">
    <property type="protein sequence ID" value="CAL1548567.1"/>
    <property type="molecule type" value="Genomic_DNA"/>
</dbReference>
<dbReference type="InterPro" id="IPR016186">
    <property type="entry name" value="C-type_lectin-like/link_sf"/>
</dbReference>
<dbReference type="Proteomes" id="UP001497497">
    <property type="component" value="Unassembled WGS sequence"/>
</dbReference>
<dbReference type="InterPro" id="IPR016187">
    <property type="entry name" value="CTDL_fold"/>
</dbReference>
<reference evidence="3 4" key="1">
    <citation type="submission" date="2024-04" db="EMBL/GenBank/DDBJ databases">
        <authorList>
            <consortium name="Genoscope - CEA"/>
            <person name="William W."/>
        </authorList>
    </citation>
    <scope>NUCLEOTIDE SEQUENCE [LARGE SCALE GENOMIC DNA]</scope>
</reference>
<organism evidence="3 4">
    <name type="scientific">Lymnaea stagnalis</name>
    <name type="common">Great pond snail</name>
    <name type="synonym">Helix stagnalis</name>
    <dbReference type="NCBI Taxonomy" id="6523"/>
    <lineage>
        <taxon>Eukaryota</taxon>
        <taxon>Metazoa</taxon>
        <taxon>Spiralia</taxon>
        <taxon>Lophotrochozoa</taxon>
        <taxon>Mollusca</taxon>
        <taxon>Gastropoda</taxon>
        <taxon>Heterobranchia</taxon>
        <taxon>Euthyneura</taxon>
        <taxon>Panpulmonata</taxon>
        <taxon>Hygrophila</taxon>
        <taxon>Lymnaeoidea</taxon>
        <taxon>Lymnaeidae</taxon>
        <taxon>Lymnaea</taxon>
    </lineage>
</organism>
<dbReference type="PROSITE" id="PS50041">
    <property type="entry name" value="C_TYPE_LECTIN_2"/>
    <property type="match status" value="1"/>
</dbReference>
<evidence type="ECO:0000259" key="2">
    <source>
        <dbReference type="PROSITE" id="PS50041"/>
    </source>
</evidence>
<gene>
    <name evidence="3" type="ORF">GSLYS_00021884001</name>
</gene>
<protein>
    <recommendedName>
        <fullName evidence="2">C-type lectin domain-containing protein</fullName>
    </recommendedName>
</protein>
<dbReference type="Pfam" id="PF00059">
    <property type="entry name" value="Lectin_C"/>
    <property type="match status" value="1"/>
</dbReference>
<evidence type="ECO:0000313" key="3">
    <source>
        <dbReference type="EMBL" id="CAL1548567.1"/>
    </source>
</evidence>
<dbReference type="SUPFAM" id="SSF56436">
    <property type="entry name" value="C-type lectin-like"/>
    <property type="match status" value="1"/>
</dbReference>
<evidence type="ECO:0000313" key="4">
    <source>
        <dbReference type="Proteomes" id="UP001497497"/>
    </source>
</evidence>
<evidence type="ECO:0000256" key="1">
    <source>
        <dbReference type="SAM" id="SignalP"/>
    </source>
</evidence>
<proteinExistence type="predicted"/>
<accession>A0AAV2IN47</accession>
<comment type="caution">
    <text evidence="3">The sequence shown here is derived from an EMBL/GenBank/DDBJ whole genome shotgun (WGS) entry which is preliminary data.</text>
</comment>
<dbReference type="InterPro" id="IPR001304">
    <property type="entry name" value="C-type_lectin-like"/>
</dbReference>
<sequence>MPALKSVLLLLSMSHYVSVRCQGCSPIQENLNLFHRYEHSGKTYFMSKATYISDVASSAMCKTLCGYLAEIDDKDEHDFVVSINYKHYQYGILVAGTDKYKEGSWEYDRTLKSVKYFNWCLALGEPNNSNDQDCMGVSNKDACMLDHQCVYEYGKYDFHYLCEVD</sequence>
<dbReference type="AlphaFoldDB" id="A0AAV2IN47"/>
<keyword evidence="1" id="KW-0732">Signal</keyword>
<feature type="chain" id="PRO_5043662753" description="C-type lectin domain-containing protein" evidence="1">
    <location>
        <begin position="20"/>
        <end position="165"/>
    </location>
</feature>
<dbReference type="CDD" id="cd00037">
    <property type="entry name" value="CLECT"/>
    <property type="match status" value="1"/>
</dbReference>
<feature type="signal peptide" evidence="1">
    <location>
        <begin position="1"/>
        <end position="19"/>
    </location>
</feature>
<feature type="domain" description="C-type lectin" evidence="2">
    <location>
        <begin position="39"/>
        <end position="149"/>
    </location>
</feature>
<name>A0AAV2IN47_LYMST</name>
<keyword evidence="4" id="KW-1185">Reference proteome</keyword>
<dbReference type="Gene3D" id="3.10.100.10">
    <property type="entry name" value="Mannose-Binding Protein A, subunit A"/>
    <property type="match status" value="1"/>
</dbReference>